<comment type="caution">
    <text evidence="11">The sequence shown here is derived from an EMBL/GenBank/DDBJ whole genome shotgun (WGS) entry which is preliminary data.</text>
</comment>
<dbReference type="InterPro" id="IPR003826">
    <property type="entry name" value="AdoMetDC_fam_prok"/>
</dbReference>
<gene>
    <name evidence="11" type="ORF">IW245_006022</name>
</gene>
<dbReference type="EC" id="4.1.1.50" evidence="11"/>
<dbReference type="GO" id="GO:0004014">
    <property type="term" value="F:adenosylmethionine decarboxylase activity"/>
    <property type="evidence" value="ECO:0007669"/>
    <property type="project" value="UniProtKB-EC"/>
</dbReference>
<keyword evidence="10" id="KW-0670">Pyruvate</keyword>
<name>A0A8J7GY87_9ACTN</name>
<keyword evidence="7" id="KW-0865">Zymogen</keyword>
<keyword evidence="2" id="KW-0949">S-adenosyl-L-methionine</keyword>
<keyword evidence="6" id="KW-0620">Polyamine biosynthesis</keyword>
<dbReference type="Pfam" id="PF02675">
    <property type="entry name" value="AdoMet_dc"/>
    <property type="match status" value="1"/>
</dbReference>
<dbReference type="PANTHER" id="PTHR33866:SF2">
    <property type="entry name" value="S-ADENOSYLMETHIONINE DECARBOXYLASE PROENZYME"/>
    <property type="match status" value="1"/>
</dbReference>
<evidence type="ECO:0000256" key="1">
    <source>
        <dbReference type="ARBA" id="ARBA00001928"/>
    </source>
</evidence>
<evidence type="ECO:0000256" key="2">
    <source>
        <dbReference type="ARBA" id="ARBA00022691"/>
    </source>
</evidence>
<evidence type="ECO:0000256" key="7">
    <source>
        <dbReference type="ARBA" id="ARBA00023145"/>
    </source>
</evidence>
<evidence type="ECO:0000256" key="5">
    <source>
        <dbReference type="ARBA" id="ARBA00023066"/>
    </source>
</evidence>
<evidence type="ECO:0000313" key="11">
    <source>
        <dbReference type="EMBL" id="MBG6139828.1"/>
    </source>
</evidence>
<evidence type="ECO:0000256" key="10">
    <source>
        <dbReference type="ARBA" id="ARBA00023317"/>
    </source>
</evidence>
<keyword evidence="5" id="KW-0745">Spermidine biosynthesis</keyword>
<evidence type="ECO:0000313" key="12">
    <source>
        <dbReference type="Proteomes" id="UP000622552"/>
    </source>
</evidence>
<dbReference type="Gene3D" id="3.60.90.10">
    <property type="entry name" value="S-adenosylmethionine decarboxylase"/>
    <property type="match status" value="1"/>
</dbReference>
<comment type="cofactor">
    <cofactor evidence="1">
        <name>pyruvate</name>
        <dbReference type="ChEBI" id="CHEBI:15361"/>
    </cofactor>
</comment>
<evidence type="ECO:0000256" key="8">
    <source>
        <dbReference type="ARBA" id="ARBA00023239"/>
    </source>
</evidence>
<dbReference type="PANTHER" id="PTHR33866">
    <property type="entry name" value="S-ADENOSYLMETHIONINE DECARBOXYLASE PROENZYME"/>
    <property type="match status" value="1"/>
</dbReference>
<dbReference type="EMBL" id="JADOUF010000001">
    <property type="protein sequence ID" value="MBG6139828.1"/>
    <property type="molecule type" value="Genomic_DNA"/>
</dbReference>
<keyword evidence="8 11" id="KW-0456">Lyase</keyword>
<dbReference type="GO" id="GO:0005829">
    <property type="term" value="C:cytosol"/>
    <property type="evidence" value="ECO:0007669"/>
    <property type="project" value="TreeGrafter"/>
</dbReference>
<dbReference type="GO" id="GO:0008295">
    <property type="term" value="P:spermidine biosynthetic process"/>
    <property type="evidence" value="ECO:0007669"/>
    <property type="project" value="UniProtKB-KW"/>
</dbReference>
<keyword evidence="12" id="KW-1185">Reference proteome</keyword>
<organism evidence="11 12">
    <name type="scientific">Longispora fulva</name>
    <dbReference type="NCBI Taxonomy" id="619741"/>
    <lineage>
        <taxon>Bacteria</taxon>
        <taxon>Bacillati</taxon>
        <taxon>Actinomycetota</taxon>
        <taxon>Actinomycetes</taxon>
        <taxon>Micromonosporales</taxon>
        <taxon>Micromonosporaceae</taxon>
        <taxon>Longispora</taxon>
    </lineage>
</organism>
<dbReference type="AlphaFoldDB" id="A0A8J7GY87"/>
<evidence type="ECO:0000256" key="4">
    <source>
        <dbReference type="ARBA" id="ARBA00022813"/>
    </source>
</evidence>
<dbReference type="SUPFAM" id="SSF56276">
    <property type="entry name" value="S-adenosylmethionine decarboxylase"/>
    <property type="match status" value="1"/>
</dbReference>
<evidence type="ECO:0000256" key="9">
    <source>
        <dbReference type="ARBA" id="ARBA00023270"/>
    </source>
</evidence>
<evidence type="ECO:0000256" key="6">
    <source>
        <dbReference type="ARBA" id="ARBA00023115"/>
    </source>
</evidence>
<reference evidence="11" key="1">
    <citation type="submission" date="2020-11" db="EMBL/GenBank/DDBJ databases">
        <title>Sequencing the genomes of 1000 actinobacteria strains.</title>
        <authorList>
            <person name="Klenk H.-P."/>
        </authorList>
    </citation>
    <scope>NUCLEOTIDE SEQUENCE</scope>
    <source>
        <strain evidence="11">DSM 45356</strain>
    </source>
</reference>
<proteinExistence type="predicted"/>
<keyword evidence="4" id="KW-0068">Autocatalytic cleavage</keyword>
<sequence length="125" mass="13582">MSQAPLPGEAGKADEMCSYAVDVWLDDTALLTDEAGLMALMRDAAEAGHAQVLGESVHRFPNGAVTGVLVLSQSHLSVHTWPEYNSANFDLLTCGRLNGERIIDHLRAALDISRINITRVLRDVQ</sequence>
<dbReference type="InterPro" id="IPR016067">
    <property type="entry name" value="S-AdoMet_deCO2ase_core"/>
</dbReference>
<evidence type="ECO:0000256" key="3">
    <source>
        <dbReference type="ARBA" id="ARBA00022793"/>
    </source>
</evidence>
<dbReference type="RefSeq" id="WP_197006443.1">
    <property type="nucleotide sequence ID" value="NZ_BONS01000006.1"/>
</dbReference>
<accession>A0A8J7GY87</accession>
<dbReference type="NCBIfam" id="TIGR03330">
    <property type="entry name" value="SAM_DCase_Bsu"/>
    <property type="match status" value="1"/>
</dbReference>
<dbReference type="InterPro" id="IPR017716">
    <property type="entry name" value="S-AdoMet_deCOase_pro-enz"/>
</dbReference>
<keyword evidence="3" id="KW-0210">Decarboxylase</keyword>
<dbReference type="Proteomes" id="UP000622552">
    <property type="component" value="Unassembled WGS sequence"/>
</dbReference>
<protein>
    <submittedName>
        <fullName evidence="11">S-adenosylmethionine decarboxylase</fullName>
        <ecNumber evidence="11">4.1.1.50</ecNumber>
    </submittedName>
</protein>
<keyword evidence="9" id="KW-0704">Schiff base</keyword>